<feature type="non-terminal residue" evidence="2">
    <location>
        <position position="120"/>
    </location>
</feature>
<feature type="compositionally biased region" description="Basic and acidic residues" evidence="1">
    <location>
        <begin position="23"/>
        <end position="33"/>
    </location>
</feature>
<organism evidence="2">
    <name type="scientific">Tanacetum cinerariifolium</name>
    <name type="common">Dalmatian daisy</name>
    <name type="synonym">Chrysanthemum cinerariifolium</name>
    <dbReference type="NCBI Taxonomy" id="118510"/>
    <lineage>
        <taxon>Eukaryota</taxon>
        <taxon>Viridiplantae</taxon>
        <taxon>Streptophyta</taxon>
        <taxon>Embryophyta</taxon>
        <taxon>Tracheophyta</taxon>
        <taxon>Spermatophyta</taxon>
        <taxon>Magnoliopsida</taxon>
        <taxon>eudicotyledons</taxon>
        <taxon>Gunneridae</taxon>
        <taxon>Pentapetalae</taxon>
        <taxon>asterids</taxon>
        <taxon>campanulids</taxon>
        <taxon>Asterales</taxon>
        <taxon>Asteraceae</taxon>
        <taxon>Asteroideae</taxon>
        <taxon>Anthemideae</taxon>
        <taxon>Anthemidinae</taxon>
        <taxon>Tanacetum</taxon>
    </lineage>
</organism>
<feature type="compositionally biased region" description="Basic and acidic residues" evidence="1">
    <location>
        <begin position="105"/>
        <end position="120"/>
    </location>
</feature>
<comment type="caution">
    <text evidence="2">The sequence shown here is derived from an EMBL/GenBank/DDBJ whole genome shotgun (WGS) entry which is preliminary data.</text>
</comment>
<feature type="compositionally biased region" description="Acidic residues" evidence="1">
    <location>
        <begin position="1"/>
        <end position="22"/>
    </location>
</feature>
<proteinExistence type="predicted"/>
<dbReference type="AlphaFoldDB" id="A0A699UNE3"/>
<feature type="non-terminal residue" evidence="2">
    <location>
        <position position="1"/>
    </location>
</feature>
<gene>
    <name evidence="2" type="ORF">Tci_896046</name>
</gene>
<protein>
    <submittedName>
        <fullName evidence="2">Uncharacterized protein</fullName>
    </submittedName>
</protein>
<dbReference type="EMBL" id="BKCJ011349658">
    <property type="protein sequence ID" value="GFD24077.1"/>
    <property type="molecule type" value="Genomic_DNA"/>
</dbReference>
<reference evidence="2" key="1">
    <citation type="journal article" date="2019" name="Sci. Rep.">
        <title>Draft genome of Tanacetum cinerariifolium, the natural source of mosquito coil.</title>
        <authorList>
            <person name="Yamashiro T."/>
            <person name="Shiraishi A."/>
            <person name="Satake H."/>
            <person name="Nakayama K."/>
        </authorList>
    </citation>
    <scope>NUCLEOTIDE SEQUENCE</scope>
</reference>
<sequence length="120" mass="12551">SVGALEAEEVPAVEPQVADEEGDYQKALEESLKTAHAVHRGPLPPVTGPDPDVQNEGQKETNVDTGDEGQAGSNPDERFEGQDGPDPGIIGNGEQSIPNPVVHAGSDHEHMDLDVTKASP</sequence>
<evidence type="ECO:0000313" key="2">
    <source>
        <dbReference type="EMBL" id="GFD24077.1"/>
    </source>
</evidence>
<evidence type="ECO:0000256" key="1">
    <source>
        <dbReference type="SAM" id="MobiDB-lite"/>
    </source>
</evidence>
<feature type="region of interest" description="Disordered" evidence="1">
    <location>
        <begin position="1"/>
        <end position="120"/>
    </location>
</feature>
<accession>A0A699UNE3</accession>
<name>A0A699UNE3_TANCI</name>